<evidence type="ECO:0000256" key="1">
    <source>
        <dbReference type="ARBA" id="ARBA00000464"/>
    </source>
</evidence>
<dbReference type="GO" id="GO:0005829">
    <property type="term" value="C:cytosol"/>
    <property type="evidence" value="ECO:0007669"/>
    <property type="project" value="TreeGrafter"/>
</dbReference>
<dbReference type="FunCoup" id="H3C6L1">
    <property type="interactions" value="65"/>
</dbReference>
<dbReference type="GeneTree" id="ENSGT00940000163946"/>
<feature type="region of interest" description="Disordered" evidence="7">
    <location>
        <begin position="149"/>
        <end position="182"/>
    </location>
</feature>
<keyword evidence="3" id="KW-0378">Hydrolase</keyword>
<dbReference type="Gene3D" id="3.40.50.1240">
    <property type="entry name" value="Phosphoglycerate mutase-like"/>
    <property type="match status" value="1"/>
</dbReference>
<dbReference type="InterPro" id="IPR029033">
    <property type="entry name" value="His_PPase_superfam"/>
</dbReference>
<dbReference type="EC" id="3.1.3.46" evidence="2"/>
<dbReference type="Proteomes" id="UP000007303">
    <property type="component" value="Unassembled WGS sequence"/>
</dbReference>
<dbReference type="PANTHER" id="PTHR46517">
    <property type="entry name" value="FRUCTOSE-2,6-BISPHOSPHATASE TIGAR"/>
    <property type="match status" value="1"/>
</dbReference>
<dbReference type="STRING" id="99883.ENSTNIP00000003882"/>
<evidence type="ECO:0000313" key="9">
    <source>
        <dbReference type="Proteomes" id="UP000007303"/>
    </source>
</evidence>
<organism evidence="8 9">
    <name type="scientific">Tetraodon nigroviridis</name>
    <name type="common">Spotted green pufferfish</name>
    <name type="synonym">Chelonodon nigroviridis</name>
    <dbReference type="NCBI Taxonomy" id="99883"/>
    <lineage>
        <taxon>Eukaryota</taxon>
        <taxon>Metazoa</taxon>
        <taxon>Chordata</taxon>
        <taxon>Craniata</taxon>
        <taxon>Vertebrata</taxon>
        <taxon>Euteleostomi</taxon>
        <taxon>Actinopterygii</taxon>
        <taxon>Neopterygii</taxon>
        <taxon>Teleostei</taxon>
        <taxon>Neoteleostei</taxon>
        <taxon>Acanthomorphata</taxon>
        <taxon>Eupercaria</taxon>
        <taxon>Tetraodontiformes</taxon>
        <taxon>Tetradontoidea</taxon>
        <taxon>Tetraodontidae</taxon>
        <taxon>Tetraodon</taxon>
    </lineage>
</organism>
<dbReference type="GO" id="GO:0004331">
    <property type="term" value="F:fructose-2,6-bisphosphate 2-phosphatase activity"/>
    <property type="evidence" value="ECO:0007669"/>
    <property type="project" value="UniProtKB-EC"/>
</dbReference>
<evidence type="ECO:0000313" key="8">
    <source>
        <dbReference type="Ensembl" id="ENSTNIP00000003882.1"/>
    </source>
</evidence>
<dbReference type="InParanoid" id="H3C6L1"/>
<proteinExistence type="inferred from homology"/>
<sequence>MFTFSLTLVRHGETQYNRDGLLQGQGVDTVLSETGIQQCEAVGRYLRDTKFCNVFVSDLQRTVQTAEIILRNSLHCSATEMVLEPLLRERSFGVFEGRAKDDLKNAANACGQSGRDFTPPGGETPSQVRLRFKKFLKVLFRQMLEEHGSSGPAASAEVESQRRRRTNGDADPSGAELGGCADGGRHRAPVHALVVSHGTYINIAIRHLVEDLGCSPPAGVKVSHLFCRCPNTGVSRFVFTLRDSELGPVLSAARCVFTNRKHHLETQAAE</sequence>
<dbReference type="GO" id="GO:0045820">
    <property type="term" value="P:negative regulation of glycolytic process"/>
    <property type="evidence" value="ECO:0007669"/>
    <property type="project" value="TreeGrafter"/>
</dbReference>
<evidence type="ECO:0000256" key="5">
    <source>
        <dbReference type="PIRSR" id="PIRSR613078-1"/>
    </source>
</evidence>
<comment type="similarity">
    <text evidence="4">Belongs to the phosphoglycerate mutase family.</text>
</comment>
<feature type="binding site" evidence="6">
    <location>
        <position position="61"/>
    </location>
    <ligand>
        <name>substrate</name>
    </ligand>
</feature>
<keyword evidence="9" id="KW-1185">Reference proteome</keyword>
<dbReference type="SUPFAM" id="SSF53254">
    <property type="entry name" value="Phosphoglycerate mutase-like"/>
    <property type="match status" value="1"/>
</dbReference>
<feature type="active site" description="Tele-phosphohistidine intermediate" evidence="5">
    <location>
        <position position="11"/>
    </location>
</feature>
<evidence type="ECO:0000256" key="6">
    <source>
        <dbReference type="PIRSR" id="PIRSR613078-2"/>
    </source>
</evidence>
<reference evidence="9" key="1">
    <citation type="journal article" date="2004" name="Nature">
        <title>Genome duplication in the teleost fish Tetraodon nigroviridis reveals the early vertebrate proto-karyotype.</title>
        <authorList>
            <person name="Jaillon O."/>
            <person name="Aury J.-M."/>
            <person name="Brunet F."/>
            <person name="Petit J.-L."/>
            <person name="Stange-Thomann N."/>
            <person name="Mauceli E."/>
            <person name="Bouneau L."/>
            <person name="Fischer C."/>
            <person name="Ozouf-Costaz C."/>
            <person name="Bernot A."/>
            <person name="Nicaud S."/>
            <person name="Jaffe D."/>
            <person name="Fisher S."/>
            <person name="Lutfalla G."/>
            <person name="Dossat C."/>
            <person name="Segurens B."/>
            <person name="Dasilva C."/>
            <person name="Salanoubat M."/>
            <person name="Levy M."/>
            <person name="Boudet N."/>
            <person name="Castellano S."/>
            <person name="Anthouard V."/>
            <person name="Jubin C."/>
            <person name="Castelli V."/>
            <person name="Katinka M."/>
            <person name="Vacherie B."/>
            <person name="Biemont C."/>
            <person name="Skalli Z."/>
            <person name="Cattolico L."/>
            <person name="Poulain J."/>
            <person name="De Berardinis V."/>
            <person name="Cruaud C."/>
            <person name="Duprat S."/>
            <person name="Brottier P."/>
            <person name="Coutanceau J.-P."/>
            <person name="Gouzy J."/>
            <person name="Parra G."/>
            <person name="Lardier G."/>
            <person name="Chapple C."/>
            <person name="McKernan K.J."/>
            <person name="McEwan P."/>
            <person name="Bosak S."/>
            <person name="Kellis M."/>
            <person name="Volff J.-N."/>
            <person name="Guigo R."/>
            <person name="Zody M.C."/>
            <person name="Mesirov J."/>
            <person name="Lindblad-Toh K."/>
            <person name="Birren B."/>
            <person name="Nusbaum C."/>
            <person name="Kahn D."/>
            <person name="Robinson-Rechavi M."/>
            <person name="Laudet V."/>
            <person name="Schachter V."/>
            <person name="Quetier F."/>
            <person name="Saurin W."/>
            <person name="Scarpelli C."/>
            <person name="Wincker P."/>
            <person name="Lander E.S."/>
            <person name="Weissenbach J."/>
            <person name="Roest Crollius H."/>
        </authorList>
    </citation>
    <scope>NUCLEOTIDE SEQUENCE [LARGE SCALE GENOMIC DNA]</scope>
</reference>
<accession>H3C6L1</accession>
<dbReference type="GO" id="GO:0043456">
    <property type="term" value="P:regulation of pentose-phosphate shunt"/>
    <property type="evidence" value="ECO:0007669"/>
    <property type="project" value="TreeGrafter"/>
</dbReference>
<dbReference type="InterPro" id="IPR013078">
    <property type="entry name" value="His_Pase_superF_clade-1"/>
</dbReference>
<comment type="catalytic activity">
    <reaction evidence="1">
        <text>beta-D-fructose 2,6-bisphosphate + H2O = beta-D-fructose 6-phosphate + phosphate</text>
        <dbReference type="Rhea" id="RHEA:17289"/>
        <dbReference type="ChEBI" id="CHEBI:15377"/>
        <dbReference type="ChEBI" id="CHEBI:43474"/>
        <dbReference type="ChEBI" id="CHEBI:57634"/>
        <dbReference type="ChEBI" id="CHEBI:58579"/>
        <dbReference type="EC" id="3.1.3.46"/>
    </reaction>
</comment>
<dbReference type="HOGENOM" id="CLU_033323_16_0_1"/>
<dbReference type="AlphaFoldDB" id="H3C6L1"/>
<feature type="active site" description="Proton donor/acceptor" evidence="5">
    <location>
        <position position="89"/>
    </location>
</feature>
<dbReference type="OMA" id="CRDFTPP"/>
<dbReference type="SMART" id="SM00855">
    <property type="entry name" value="PGAM"/>
    <property type="match status" value="1"/>
</dbReference>
<reference evidence="8" key="2">
    <citation type="submission" date="2025-08" db="UniProtKB">
        <authorList>
            <consortium name="Ensembl"/>
        </authorList>
    </citation>
    <scope>IDENTIFICATION</scope>
</reference>
<dbReference type="Pfam" id="PF00300">
    <property type="entry name" value="His_Phos_1"/>
    <property type="match status" value="1"/>
</dbReference>
<dbReference type="PROSITE" id="PS00175">
    <property type="entry name" value="PG_MUTASE"/>
    <property type="match status" value="1"/>
</dbReference>
<evidence type="ECO:0000256" key="4">
    <source>
        <dbReference type="ARBA" id="ARBA00038362"/>
    </source>
</evidence>
<dbReference type="Ensembl" id="ENSTNIT00000000641.1">
    <property type="protein sequence ID" value="ENSTNIP00000003882.1"/>
    <property type="gene ID" value="ENSTNIG00000001586.1"/>
</dbReference>
<dbReference type="InterPro" id="IPR051695">
    <property type="entry name" value="Phosphoglycerate_Mutase"/>
</dbReference>
<reference evidence="8" key="3">
    <citation type="submission" date="2025-09" db="UniProtKB">
        <authorList>
            <consortium name="Ensembl"/>
        </authorList>
    </citation>
    <scope>IDENTIFICATION</scope>
</reference>
<feature type="binding site" evidence="6">
    <location>
        <begin position="10"/>
        <end position="17"/>
    </location>
    <ligand>
        <name>substrate</name>
    </ligand>
</feature>
<protein>
    <recommendedName>
        <fullName evidence="2">fructose-2,6-bisphosphate 2-phosphatase</fullName>
        <ecNumber evidence="2">3.1.3.46</ecNumber>
    </recommendedName>
</protein>
<evidence type="ECO:0000256" key="2">
    <source>
        <dbReference type="ARBA" id="ARBA00013067"/>
    </source>
</evidence>
<dbReference type="CDD" id="cd07067">
    <property type="entry name" value="HP_PGM_like"/>
    <property type="match status" value="1"/>
</dbReference>
<evidence type="ECO:0000256" key="3">
    <source>
        <dbReference type="ARBA" id="ARBA00022801"/>
    </source>
</evidence>
<feature type="binding site" evidence="6">
    <location>
        <position position="100"/>
    </location>
    <ligand>
        <name>substrate</name>
    </ligand>
</feature>
<dbReference type="PANTHER" id="PTHR46517:SF2">
    <property type="entry name" value="FRUCTOSE-2,6-BISPHOSPHATASE TIGAR B"/>
    <property type="match status" value="1"/>
</dbReference>
<evidence type="ECO:0000256" key="7">
    <source>
        <dbReference type="SAM" id="MobiDB-lite"/>
    </source>
</evidence>
<name>H3C6L1_TETNG</name>
<dbReference type="InterPro" id="IPR001345">
    <property type="entry name" value="PG/BPGM_mutase_AS"/>
</dbReference>